<dbReference type="InterPro" id="IPR011010">
    <property type="entry name" value="DNA_brk_join_enz"/>
</dbReference>
<gene>
    <name evidence="3" type="ORF">KL86APRO_11118</name>
</gene>
<protein>
    <recommendedName>
        <fullName evidence="2">Tyr recombinase domain-containing protein</fullName>
    </recommendedName>
</protein>
<dbReference type="Gene3D" id="1.10.443.10">
    <property type="entry name" value="Intergrase catalytic core"/>
    <property type="match status" value="1"/>
</dbReference>
<reference evidence="3" key="1">
    <citation type="submission" date="2016-04" db="EMBL/GenBank/DDBJ databases">
        <authorList>
            <person name="Evans L.H."/>
            <person name="Alamgir A."/>
            <person name="Owens N."/>
            <person name="Weber N.D."/>
            <person name="Virtaneva K."/>
            <person name="Barbian K."/>
            <person name="Babar A."/>
            <person name="Rosenke K."/>
        </authorList>
    </citation>
    <scope>NUCLEOTIDE SEQUENCE</scope>
    <source>
        <strain evidence="3">86</strain>
    </source>
</reference>
<dbReference type="AlphaFoldDB" id="A0A212JI84"/>
<accession>A0A212JI84</accession>
<dbReference type="SUPFAM" id="SSF56349">
    <property type="entry name" value="DNA breaking-rejoining enzymes"/>
    <property type="match status" value="1"/>
</dbReference>
<dbReference type="GO" id="GO:0003677">
    <property type="term" value="F:DNA binding"/>
    <property type="evidence" value="ECO:0007669"/>
    <property type="project" value="InterPro"/>
</dbReference>
<dbReference type="InterPro" id="IPR013762">
    <property type="entry name" value="Integrase-like_cat_sf"/>
</dbReference>
<name>A0A212JI84_9PROT</name>
<evidence type="ECO:0000313" key="3">
    <source>
        <dbReference type="EMBL" id="SBV99179.1"/>
    </source>
</evidence>
<proteinExistence type="predicted"/>
<evidence type="ECO:0000256" key="1">
    <source>
        <dbReference type="ARBA" id="ARBA00023172"/>
    </source>
</evidence>
<sequence>MRRVPAPAGIRLRVLRILCGAKFRCIPTDATDRRRRPVPTPRQPEPLGIDHVKTVAPMDILIVDHRHGADGAGNVRPHDLRHTFASDYLQNGGRIARLQAILGHGRIERTMEYAHHSTFTRTWSV</sequence>
<dbReference type="GO" id="GO:0015074">
    <property type="term" value="P:DNA integration"/>
    <property type="evidence" value="ECO:0007669"/>
    <property type="project" value="InterPro"/>
</dbReference>
<evidence type="ECO:0000259" key="2">
    <source>
        <dbReference type="Pfam" id="PF00589"/>
    </source>
</evidence>
<feature type="domain" description="Tyr recombinase" evidence="2">
    <location>
        <begin position="72"/>
        <end position="117"/>
    </location>
</feature>
<organism evidence="3">
    <name type="scientific">uncultured Alphaproteobacteria bacterium</name>
    <dbReference type="NCBI Taxonomy" id="91750"/>
    <lineage>
        <taxon>Bacteria</taxon>
        <taxon>Pseudomonadati</taxon>
        <taxon>Pseudomonadota</taxon>
        <taxon>Alphaproteobacteria</taxon>
        <taxon>environmental samples</taxon>
    </lineage>
</organism>
<dbReference type="Pfam" id="PF00589">
    <property type="entry name" value="Phage_integrase"/>
    <property type="match status" value="1"/>
</dbReference>
<dbReference type="EMBL" id="FLUO01000001">
    <property type="protein sequence ID" value="SBV99179.1"/>
    <property type="molecule type" value="Genomic_DNA"/>
</dbReference>
<keyword evidence="1" id="KW-0233">DNA recombination</keyword>
<dbReference type="InterPro" id="IPR002104">
    <property type="entry name" value="Integrase_catalytic"/>
</dbReference>
<dbReference type="GO" id="GO:0006310">
    <property type="term" value="P:DNA recombination"/>
    <property type="evidence" value="ECO:0007669"/>
    <property type="project" value="UniProtKB-KW"/>
</dbReference>